<dbReference type="EMBL" id="UGLC01000002">
    <property type="protein sequence ID" value="STT56101.1"/>
    <property type="molecule type" value="Genomic_DNA"/>
</dbReference>
<name>A0A377WRY0_KLEPN</name>
<reference evidence="2 3" key="1">
    <citation type="submission" date="2018-06" db="EMBL/GenBank/DDBJ databases">
        <authorList>
            <consortium name="Pathogen Informatics"/>
            <person name="Doyle S."/>
        </authorList>
    </citation>
    <scope>NUCLEOTIDE SEQUENCE [LARGE SCALE GENOMIC DNA]</scope>
    <source>
        <strain evidence="2 3">NCTC8849</strain>
    </source>
</reference>
<proteinExistence type="predicted"/>
<dbReference type="Proteomes" id="UP000254799">
    <property type="component" value="Unassembled WGS sequence"/>
</dbReference>
<dbReference type="GO" id="GO:0016020">
    <property type="term" value="C:membrane"/>
    <property type="evidence" value="ECO:0007669"/>
    <property type="project" value="InterPro"/>
</dbReference>
<keyword evidence="1" id="KW-1133">Transmembrane helix</keyword>
<sequence>MGAPYDPTVFVRDSIRAVVQTLLEAVVLVVLVVILFCRPGARRLSR</sequence>
<dbReference type="Pfam" id="PF00873">
    <property type="entry name" value="ACR_tran"/>
    <property type="match status" value="1"/>
</dbReference>
<evidence type="ECO:0000313" key="2">
    <source>
        <dbReference type="EMBL" id="STT56101.1"/>
    </source>
</evidence>
<dbReference type="AlphaFoldDB" id="A0A377WRY0"/>
<dbReference type="GO" id="GO:0022857">
    <property type="term" value="F:transmembrane transporter activity"/>
    <property type="evidence" value="ECO:0007669"/>
    <property type="project" value="InterPro"/>
</dbReference>
<dbReference type="InterPro" id="IPR001036">
    <property type="entry name" value="Acrflvin-R"/>
</dbReference>
<keyword evidence="1" id="KW-0812">Transmembrane</keyword>
<accession>A0A377WRY0</accession>
<evidence type="ECO:0000256" key="1">
    <source>
        <dbReference type="SAM" id="Phobius"/>
    </source>
</evidence>
<dbReference type="Gene3D" id="1.20.1640.10">
    <property type="entry name" value="Multidrug efflux transporter AcrB transmembrane domain"/>
    <property type="match status" value="1"/>
</dbReference>
<keyword evidence="1" id="KW-0472">Membrane</keyword>
<organism evidence="2 3">
    <name type="scientific">Klebsiella pneumoniae</name>
    <dbReference type="NCBI Taxonomy" id="573"/>
    <lineage>
        <taxon>Bacteria</taxon>
        <taxon>Pseudomonadati</taxon>
        <taxon>Pseudomonadota</taxon>
        <taxon>Gammaproteobacteria</taxon>
        <taxon>Enterobacterales</taxon>
        <taxon>Enterobacteriaceae</taxon>
        <taxon>Klebsiella/Raoultella group</taxon>
        <taxon>Klebsiella</taxon>
        <taxon>Klebsiella pneumoniae complex</taxon>
    </lineage>
</organism>
<feature type="transmembrane region" description="Helical" evidence="1">
    <location>
        <begin position="17"/>
        <end position="37"/>
    </location>
</feature>
<evidence type="ECO:0000313" key="3">
    <source>
        <dbReference type="Proteomes" id="UP000254799"/>
    </source>
</evidence>
<dbReference type="SMR" id="A0A377WRY0"/>
<protein>
    <submittedName>
        <fullName evidence="2">Multidrug efflux system protein AcrB</fullName>
    </submittedName>
</protein>
<gene>
    <name evidence="2" type="ORF">NCTC8849_04742</name>
</gene>